<feature type="transmembrane region" description="Helical" evidence="7">
    <location>
        <begin position="12"/>
        <end position="30"/>
    </location>
</feature>
<dbReference type="Pfam" id="PF13641">
    <property type="entry name" value="Glyco_tranf_2_3"/>
    <property type="match status" value="1"/>
</dbReference>
<dbReference type="InterPro" id="IPR029044">
    <property type="entry name" value="Nucleotide-diphossugar_trans"/>
</dbReference>
<accession>A0A1V6C9P0</accession>
<evidence type="ECO:0000256" key="3">
    <source>
        <dbReference type="ARBA" id="ARBA00022679"/>
    </source>
</evidence>
<dbReference type="EMBL" id="MWDQ01000073">
    <property type="protein sequence ID" value="OQB73612.1"/>
    <property type="molecule type" value="Genomic_DNA"/>
</dbReference>
<feature type="transmembrane region" description="Helical" evidence="7">
    <location>
        <begin position="383"/>
        <end position="404"/>
    </location>
</feature>
<dbReference type="InterPro" id="IPR050321">
    <property type="entry name" value="Glycosyltr_2/OpgH_subfam"/>
</dbReference>
<evidence type="ECO:0000256" key="4">
    <source>
        <dbReference type="ARBA" id="ARBA00022692"/>
    </source>
</evidence>
<organism evidence="8">
    <name type="scientific">candidate division TA06 bacterium ADurb.Bin131</name>
    <dbReference type="NCBI Taxonomy" id="1852827"/>
    <lineage>
        <taxon>Bacteria</taxon>
        <taxon>Bacteria division TA06</taxon>
    </lineage>
</organism>
<evidence type="ECO:0000256" key="5">
    <source>
        <dbReference type="ARBA" id="ARBA00022989"/>
    </source>
</evidence>
<dbReference type="GO" id="GO:0016757">
    <property type="term" value="F:glycosyltransferase activity"/>
    <property type="evidence" value="ECO:0007669"/>
    <property type="project" value="UniProtKB-KW"/>
</dbReference>
<evidence type="ECO:0000256" key="6">
    <source>
        <dbReference type="ARBA" id="ARBA00023136"/>
    </source>
</evidence>
<reference evidence="8" key="1">
    <citation type="submission" date="2017-02" db="EMBL/GenBank/DDBJ databases">
        <title>Delving into the versatile metabolic prowess of the omnipresent phylum Bacteroidetes.</title>
        <authorList>
            <person name="Nobu M.K."/>
            <person name="Mei R."/>
            <person name="Narihiro T."/>
            <person name="Kuroda K."/>
            <person name="Liu W.-T."/>
        </authorList>
    </citation>
    <scope>NUCLEOTIDE SEQUENCE</scope>
    <source>
        <strain evidence="8">ADurb.Bin131</strain>
    </source>
</reference>
<protein>
    <submittedName>
        <fullName evidence="8">Beta-monoglucosyldiacylglycerol synthase</fullName>
        <ecNumber evidence="8">2.4.1.-</ecNumber>
    </submittedName>
</protein>
<keyword evidence="2 8" id="KW-0328">Glycosyltransferase</keyword>
<feature type="transmembrane region" description="Helical" evidence="7">
    <location>
        <begin position="36"/>
        <end position="56"/>
    </location>
</feature>
<dbReference type="GO" id="GO:0016020">
    <property type="term" value="C:membrane"/>
    <property type="evidence" value="ECO:0007669"/>
    <property type="project" value="UniProtKB-SubCell"/>
</dbReference>
<dbReference type="CDD" id="cd06427">
    <property type="entry name" value="CESA_like_2"/>
    <property type="match status" value="1"/>
</dbReference>
<comment type="subcellular location">
    <subcellularLocation>
        <location evidence="1">Membrane</location>
        <topology evidence="1">Multi-pass membrane protein</topology>
    </subcellularLocation>
</comment>
<evidence type="ECO:0000256" key="7">
    <source>
        <dbReference type="SAM" id="Phobius"/>
    </source>
</evidence>
<dbReference type="Gene3D" id="3.90.550.10">
    <property type="entry name" value="Spore Coat Polysaccharide Biosynthesis Protein SpsA, Chain A"/>
    <property type="match status" value="1"/>
</dbReference>
<evidence type="ECO:0000256" key="1">
    <source>
        <dbReference type="ARBA" id="ARBA00004141"/>
    </source>
</evidence>
<gene>
    <name evidence="8" type="ORF">BWX89_00869</name>
</gene>
<keyword evidence="4 7" id="KW-0812">Transmembrane</keyword>
<keyword evidence="5 7" id="KW-1133">Transmembrane helix</keyword>
<dbReference type="EC" id="2.4.1.-" evidence="8"/>
<keyword evidence="3 8" id="KW-0808">Transferase</keyword>
<evidence type="ECO:0000313" key="8">
    <source>
        <dbReference type="EMBL" id="OQB73612.1"/>
    </source>
</evidence>
<dbReference type="AlphaFoldDB" id="A0A1V6C9P0"/>
<comment type="caution">
    <text evidence="8">The sequence shown here is derived from an EMBL/GenBank/DDBJ whole genome shotgun (WGS) entry which is preliminary data.</text>
</comment>
<dbReference type="PANTHER" id="PTHR43867">
    <property type="entry name" value="CELLULOSE SYNTHASE CATALYTIC SUBUNIT A [UDP-FORMING]"/>
    <property type="match status" value="1"/>
</dbReference>
<keyword evidence="6 7" id="KW-0472">Membrane</keyword>
<feature type="transmembrane region" description="Helical" evidence="7">
    <location>
        <begin position="416"/>
        <end position="437"/>
    </location>
</feature>
<evidence type="ECO:0000256" key="2">
    <source>
        <dbReference type="ARBA" id="ARBA00022676"/>
    </source>
</evidence>
<name>A0A1V6C9P0_UNCT6</name>
<dbReference type="PANTHER" id="PTHR43867:SF2">
    <property type="entry name" value="CELLULOSE SYNTHASE CATALYTIC SUBUNIT A [UDP-FORMING]"/>
    <property type="match status" value="1"/>
</dbReference>
<dbReference type="SUPFAM" id="SSF53448">
    <property type="entry name" value="Nucleotide-diphospho-sugar transferases"/>
    <property type="match status" value="1"/>
</dbReference>
<sequence>MIDSAIITLDSRQRITGISIFVLCIFLAVYQGKEFFIIANILISIFYLATILYKFLLVSIGFVKKREICISQTEIENLSDDTLPVYTILLPVFKETEIIPQLISSISQIDYPQDKLDVQILVEEIDTTMQDALKKMRIPEYFKITIIPDTQPRTKPKACNVGLEKAKGEYLVIYDAEDIPEPDQLKKSICAFRKIEDSRVICLQAKLNYYNPKQNILTRWFTSEYSMWFDLYLPGLDALEVPIPLGGTSNHFKTGCLKEIGGWDPYNVAEDCDLGIRLFRKGFRTRILDSTTWEEANSKLVNWLKQRSRWVKGYIQTWCVHMRKPMVVIKEMGLVNFFSFQLTVAGLFITLLFNPVYWVITAAWFITAENQIFYGFLYPSSDIITYVLLVSNGIFVLLNVMGCLKRSYRYLIPETLISPIYWILMSIGAWKGFLQIFRKPHFWEKTKHGLFVSKNK</sequence>
<dbReference type="Proteomes" id="UP000485562">
    <property type="component" value="Unassembled WGS sequence"/>
</dbReference>
<proteinExistence type="predicted"/>